<sequence>MRSVHHSARLSAISASNARRRPTLKNLHQPSTTVKPLAVIGRRTIFIQTEETPNTNALKFLPNQPILPPGLESSFIEYLNPKSTLKPPYTSLLASKLMSNSDITSVFYGTNFITVTKSPDADWMYIKPEIFSLITEALTSGAPIVNVSKKNSQELNDSDVGKDSLSHDQNDSEVVGMIKELLELRIRPAIQEDGGDIDFKGFQDGQVLLKLRGACRTCDSSTVTLKNGIEAMLMHYIEEVKGVKQVLDEEEEVALREFAKFEEKLHQQKDSEDKALGKTPTSSSTPGLSGPETS</sequence>
<dbReference type="PANTHER" id="PTHR11178">
    <property type="entry name" value="IRON-SULFUR CLUSTER SCAFFOLD PROTEIN NFU-RELATED"/>
    <property type="match status" value="1"/>
</dbReference>
<dbReference type="InterPro" id="IPR036498">
    <property type="entry name" value="Nfu/NifU_N_sf"/>
</dbReference>
<dbReference type="Pfam" id="PF08712">
    <property type="entry name" value="Nfu_N"/>
    <property type="match status" value="1"/>
</dbReference>
<organism evidence="4 5">
    <name type="scientific">Golovinomyces cichoracearum</name>
    <dbReference type="NCBI Taxonomy" id="62708"/>
    <lineage>
        <taxon>Eukaryota</taxon>
        <taxon>Fungi</taxon>
        <taxon>Dikarya</taxon>
        <taxon>Ascomycota</taxon>
        <taxon>Pezizomycotina</taxon>
        <taxon>Leotiomycetes</taxon>
        <taxon>Erysiphales</taxon>
        <taxon>Erysiphaceae</taxon>
        <taxon>Golovinomyces</taxon>
    </lineage>
</organism>
<dbReference type="Gene3D" id="3.30.300.130">
    <property type="entry name" value="Fe-S cluster assembly (FSCA)"/>
    <property type="match status" value="1"/>
</dbReference>
<feature type="domain" description="Scaffold protein Nfu/NifU N-terminal" evidence="3">
    <location>
        <begin position="47"/>
        <end position="141"/>
    </location>
</feature>
<feature type="region of interest" description="Disordered" evidence="2">
    <location>
        <begin position="265"/>
        <end position="294"/>
    </location>
</feature>
<comment type="caution">
    <text evidence="4">The sequence shown here is derived from an EMBL/GenBank/DDBJ whole genome shotgun (WGS) entry which is preliminary data.</text>
</comment>
<dbReference type="InterPro" id="IPR001075">
    <property type="entry name" value="NIF_FeS_clus_asmbl_NifU_C"/>
</dbReference>
<evidence type="ECO:0000313" key="4">
    <source>
        <dbReference type="EMBL" id="RKF76719.1"/>
    </source>
</evidence>
<dbReference type="SUPFAM" id="SSF117916">
    <property type="entry name" value="Fe-S cluster assembly (FSCA) domain-like"/>
    <property type="match status" value="1"/>
</dbReference>
<dbReference type="GO" id="GO:0016226">
    <property type="term" value="P:iron-sulfur cluster assembly"/>
    <property type="evidence" value="ECO:0007669"/>
    <property type="project" value="InterPro"/>
</dbReference>
<dbReference type="FunFam" id="3.30.300.130:FF:000001">
    <property type="entry name" value="NFU1 iron-sulfur cluster scaffold"/>
    <property type="match status" value="1"/>
</dbReference>
<dbReference type="GO" id="GO:0005739">
    <property type="term" value="C:mitochondrion"/>
    <property type="evidence" value="ECO:0007669"/>
    <property type="project" value="TreeGrafter"/>
</dbReference>
<dbReference type="Gene3D" id="3.30.1370.70">
    <property type="entry name" value="Scaffold protein Nfu/NifU, N-terminal domain"/>
    <property type="match status" value="1"/>
</dbReference>
<evidence type="ECO:0000259" key="3">
    <source>
        <dbReference type="SMART" id="SM00932"/>
    </source>
</evidence>
<feature type="region of interest" description="Disordered" evidence="2">
    <location>
        <begin position="1"/>
        <end position="27"/>
    </location>
</feature>
<comment type="similarity">
    <text evidence="1">Belongs to the NifU family.</text>
</comment>
<dbReference type="SUPFAM" id="SSF110836">
    <property type="entry name" value="Hypothetical protein SAV1430"/>
    <property type="match status" value="1"/>
</dbReference>
<dbReference type="Proteomes" id="UP000285326">
    <property type="component" value="Unassembled WGS sequence"/>
</dbReference>
<dbReference type="PIRSF" id="PIRSF036773">
    <property type="entry name" value="HIRIP5"/>
    <property type="match status" value="1"/>
</dbReference>
<gene>
    <name evidence="4" type="ORF">GcM1_225061</name>
</gene>
<dbReference type="GO" id="GO:0051536">
    <property type="term" value="F:iron-sulfur cluster binding"/>
    <property type="evidence" value="ECO:0007669"/>
    <property type="project" value="InterPro"/>
</dbReference>
<reference evidence="4 5" key="1">
    <citation type="journal article" date="2018" name="BMC Genomics">
        <title>Comparative genome analyses reveal sequence features reflecting distinct modes of host-adaptation between dicot and monocot powdery mildew.</title>
        <authorList>
            <person name="Wu Y."/>
            <person name="Ma X."/>
            <person name="Pan Z."/>
            <person name="Kale S.D."/>
            <person name="Song Y."/>
            <person name="King H."/>
            <person name="Zhang Q."/>
            <person name="Presley C."/>
            <person name="Deng X."/>
            <person name="Wei C.I."/>
            <person name="Xiao S."/>
        </authorList>
    </citation>
    <scope>NUCLEOTIDE SEQUENCE [LARGE SCALE GENOMIC DNA]</scope>
    <source>
        <strain evidence="4">UMSG1</strain>
    </source>
</reference>
<feature type="compositionally biased region" description="Basic and acidic residues" evidence="2">
    <location>
        <begin position="265"/>
        <end position="276"/>
    </location>
</feature>
<dbReference type="InterPro" id="IPR034904">
    <property type="entry name" value="FSCA_dom_sf"/>
</dbReference>
<protein>
    <submittedName>
        <fullName evidence="4">NifU-like protein</fullName>
    </submittedName>
</protein>
<dbReference type="EMBL" id="MCBS01022510">
    <property type="protein sequence ID" value="RKF76719.1"/>
    <property type="molecule type" value="Genomic_DNA"/>
</dbReference>
<dbReference type="SMART" id="SM00932">
    <property type="entry name" value="Nfu_N"/>
    <property type="match status" value="1"/>
</dbReference>
<name>A0A420IQ77_9PEZI</name>
<dbReference type="AlphaFoldDB" id="A0A420IQ77"/>
<dbReference type="Pfam" id="PF01106">
    <property type="entry name" value="NifU"/>
    <property type="match status" value="1"/>
</dbReference>
<dbReference type="InterPro" id="IPR035433">
    <property type="entry name" value="NFU1-like"/>
</dbReference>
<accession>A0A420IQ77</accession>
<proteinExistence type="inferred from homology"/>
<evidence type="ECO:0000256" key="1">
    <source>
        <dbReference type="ARBA" id="ARBA00006420"/>
    </source>
</evidence>
<evidence type="ECO:0000256" key="2">
    <source>
        <dbReference type="SAM" id="MobiDB-lite"/>
    </source>
</evidence>
<dbReference type="GO" id="GO:0005506">
    <property type="term" value="F:iron ion binding"/>
    <property type="evidence" value="ECO:0007669"/>
    <property type="project" value="InterPro"/>
</dbReference>
<dbReference type="PANTHER" id="PTHR11178:SF1">
    <property type="entry name" value="NFU1 IRON-SULFUR CLUSTER SCAFFOLD HOMOLOG, MITOCHONDRIAL"/>
    <property type="match status" value="1"/>
</dbReference>
<evidence type="ECO:0000313" key="5">
    <source>
        <dbReference type="Proteomes" id="UP000285326"/>
    </source>
</evidence>
<dbReference type="InterPro" id="IPR014824">
    <property type="entry name" value="Nfu/NifU_N"/>
</dbReference>
<feature type="compositionally biased region" description="Low complexity" evidence="2">
    <location>
        <begin position="277"/>
        <end position="294"/>
    </location>
</feature>